<dbReference type="PANTHER" id="PTHR10744:SF1">
    <property type="entry name" value="SMALL RIBOSOMAL SUBUNIT PROTEIN US17M"/>
    <property type="match status" value="1"/>
</dbReference>
<name>A0A8B2NZG9_9HYPH</name>
<dbReference type="OrthoDB" id="9811714at2"/>
<evidence type="ECO:0000256" key="3">
    <source>
        <dbReference type="ARBA" id="ARBA00022884"/>
    </source>
</evidence>
<dbReference type="Proteomes" id="UP000249590">
    <property type="component" value="Unassembled WGS sequence"/>
</dbReference>
<evidence type="ECO:0000256" key="1">
    <source>
        <dbReference type="ARBA" id="ARBA00010254"/>
    </source>
</evidence>
<dbReference type="GO" id="GO:0003735">
    <property type="term" value="F:structural constituent of ribosome"/>
    <property type="evidence" value="ECO:0007669"/>
    <property type="project" value="UniProtKB-UniRule"/>
</dbReference>
<keyword evidence="4 6" id="KW-0689">Ribosomal protein</keyword>
<organism evidence="9 10">
    <name type="scientific">Acuticoccus sediminis</name>
    <dbReference type="NCBI Taxonomy" id="2184697"/>
    <lineage>
        <taxon>Bacteria</taxon>
        <taxon>Pseudomonadati</taxon>
        <taxon>Pseudomonadota</taxon>
        <taxon>Alphaproteobacteria</taxon>
        <taxon>Hyphomicrobiales</taxon>
        <taxon>Amorphaceae</taxon>
        <taxon>Acuticoccus</taxon>
    </lineage>
</organism>
<dbReference type="NCBIfam" id="TIGR03635">
    <property type="entry name" value="uS17_bact"/>
    <property type="match status" value="1"/>
</dbReference>
<evidence type="ECO:0000256" key="2">
    <source>
        <dbReference type="ARBA" id="ARBA00022730"/>
    </source>
</evidence>
<comment type="caution">
    <text evidence="9">The sequence shown here is derived from an EMBL/GenBank/DDBJ whole genome shotgun (WGS) entry which is preliminary data.</text>
</comment>
<accession>A0A8B2NZG9</accession>
<evidence type="ECO:0000256" key="8">
    <source>
        <dbReference type="SAM" id="MobiDB-lite"/>
    </source>
</evidence>
<dbReference type="Pfam" id="PF00366">
    <property type="entry name" value="Ribosomal_S17"/>
    <property type="match status" value="1"/>
</dbReference>
<dbReference type="GO" id="GO:0006412">
    <property type="term" value="P:translation"/>
    <property type="evidence" value="ECO:0007669"/>
    <property type="project" value="UniProtKB-UniRule"/>
</dbReference>
<keyword evidence="3 6" id="KW-0694">RNA-binding</keyword>
<evidence type="ECO:0000256" key="6">
    <source>
        <dbReference type="HAMAP-Rule" id="MF_01345"/>
    </source>
</evidence>
<dbReference type="Gene3D" id="2.40.50.140">
    <property type="entry name" value="Nucleic acid-binding proteins"/>
    <property type="match status" value="1"/>
</dbReference>
<dbReference type="SUPFAM" id="SSF50249">
    <property type="entry name" value="Nucleic acid-binding proteins"/>
    <property type="match status" value="1"/>
</dbReference>
<keyword evidence="2 6" id="KW-0699">rRNA-binding</keyword>
<dbReference type="AlphaFoldDB" id="A0A8B2NZG9"/>
<comment type="function">
    <text evidence="6">One of the primary rRNA binding proteins, it binds specifically to the 5'-end of 16S ribosomal RNA.</text>
</comment>
<protein>
    <recommendedName>
        <fullName evidence="6">Small ribosomal subunit protein uS17</fullName>
    </recommendedName>
</protein>
<evidence type="ECO:0000313" key="10">
    <source>
        <dbReference type="Proteomes" id="UP000249590"/>
    </source>
</evidence>
<evidence type="ECO:0000256" key="7">
    <source>
        <dbReference type="RuleBase" id="RU003872"/>
    </source>
</evidence>
<dbReference type="PRINTS" id="PR00973">
    <property type="entry name" value="RIBOSOMALS17"/>
</dbReference>
<keyword evidence="10" id="KW-1185">Reference proteome</keyword>
<dbReference type="GO" id="GO:0019843">
    <property type="term" value="F:rRNA binding"/>
    <property type="evidence" value="ECO:0007669"/>
    <property type="project" value="UniProtKB-UniRule"/>
</dbReference>
<gene>
    <name evidence="6" type="primary">rpsQ</name>
    <name evidence="9" type="ORF">DLJ53_07190</name>
</gene>
<dbReference type="InterPro" id="IPR019979">
    <property type="entry name" value="Ribosomal_uS17_CS"/>
</dbReference>
<dbReference type="PANTHER" id="PTHR10744">
    <property type="entry name" value="40S RIBOSOMAL PROTEIN S11 FAMILY MEMBER"/>
    <property type="match status" value="1"/>
</dbReference>
<evidence type="ECO:0000256" key="5">
    <source>
        <dbReference type="ARBA" id="ARBA00023274"/>
    </source>
</evidence>
<keyword evidence="5 6" id="KW-0687">Ribonucleoprotein</keyword>
<comment type="similarity">
    <text evidence="1 6 7">Belongs to the universal ribosomal protein uS17 family.</text>
</comment>
<dbReference type="InterPro" id="IPR000266">
    <property type="entry name" value="Ribosomal_uS17"/>
</dbReference>
<dbReference type="CDD" id="cd00364">
    <property type="entry name" value="Ribosomal_uS17"/>
    <property type="match status" value="1"/>
</dbReference>
<dbReference type="HAMAP" id="MF_01345_B">
    <property type="entry name" value="Ribosomal_uS17_B"/>
    <property type="match status" value="1"/>
</dbReference>
<reference evidence="9 10" key="1">
    <citation type="submission" date="2018-05" db="EMBL/GenBank/DDBJ databases">
        <title>Acuticoccus sediminis sp. nov., isolated from deep-sea sediment of Indian Ocean.</title>
        <authorList>
            <person name="Liu X."/>
            <person name="Lai Q."/>
            <person name="Du Y."/>
            <person name="Sun F."/>
            <person name="Zhang X."/>
            <person name="Wang S."/>
            <person name="Shao Z."/>
        </authorList>
    </citation>
    <scope>NUCLEOTIDE SEQUENCE [LARGE SCALE GENOMIC DNA]</scope>
    <source>
        <strain evidence="9 10">PTG4-2</strain>
    </source>
</reference>
<dbReference type="GO" id="GO:0022627">
    <property type="term" value="C:cytosolic small ribosomal subunit"/>
    <property type="evidence" value="ECO:0007669"/>
    <property type="project" value="UniProtKB-UniRule"/>
</dbReference>
<sequence>MPKRQLEGLVVSAKGDKTIVVTVERRFAHPLLKKTVRRSKKYHAHDESNRYAAGDRVRIEECRPISKTKSWQVVGALTPAGVLIAADAAAQAAAADAVAHGASAEEAERAANDAASHAGDNA</sequence>
<evidence type="ECO:0000256" key="4">
    <source>
        <dbReference type="ARBA" id="ARBA00022980"/>
    </source>
</evidence>
<dbReference type="InterPro" id="IPR019984">
    <property type="entry name" value="Ribosomal_uS17_bact/chlr"/>
</dbReference>
<dbReference type="EMBL" id="QHHQ01000001">
    <property type="protein sequence ID" value="RAI04221.1"/>
    <property type="molecule type" value="Genomic_DNA"/>
</dbReference>
<dbReference type="InterPro" id="IPR012340">
    <property type="entry name" value="NA-bd_OB-fold"/>
</dbReference>
<dbReference type="PROSITE" id="PS00056">
    <property type="entry name" value="RIBOSOMAL_S17"/>
    <property type="match status" value="1"/>
</dbReference>
<feature type="compositionally biased region" description="Low complexity" evidence="8">
    <location>
        <begin position="112"/>
        <end position="122"/>
    </location>
</feature>
<evidence type="ECO:0000313" key="9">
    <source>
        <dbReference type="EMBL" id="RAI04221.1"/>
    </source>
</evidence>
<comment type="subunit">
    <text evidence="6">Part of the 30S ribosomal subunit.</text>
</comment>
<proteinExistence type="inferred from homology"/>
<feature type="region of interest" description="Disordered" evidence="8">
    <location>
        <begin position="97"/>
        <end position="122"/>
    </location>
</feature>
<dbReference type="NCBIfam" id="NF004123">
    <property type="entry name" value="PRK05610.1"/>
    <property type="match status" value="1"/>
</dbReference>